<dbReference type="EMBL" id="RCSW01000001">
    <property type="protein sequence ID" value="KAF7955329.1"/>
    <property type="molecule type" value="Genomic_DNA"/>
</dbReference>
<feature type="transmembrane region" description="Helical" evidence="3">
    <location>
        <begin position="39"/>
        <end position="64"/>
    </location>
</feature>
<keyword evidence="3" id="KW-0472">Membrane</keyword>
<dbReference type="InterPro" id="IPR050121">
    <property type="entry name" value="Cytochrome_P450_monoxygenase"/>
</dbReference>
<sequence length="519" mass="59146">MAFPRIPHTGQSEAQSPRVTIMNSDIFPNLPSSLNLPNIQALIIIYTSLIYLTILLLPTLPILLNIQNSNLPPGPWYTHFTNLVLKYHEWNGNRRIYIHNLHEKYGDSVRIGVKEFAFCGIEGVKGVYGNEGGELDKTGFYGLFRQLGVRTTFSTEKRLEHREKKKNIAKPYRNSEVRKPVIMDGIEERSQAFLRKAGASESGFLDVYRYAHCFALDCASHFLLGKRGTKSIEEKAGMEIMEEMTYHSSLKNQLLTLYLQPLSTFFLSLFSQRSTPLTNTYILSSCRHPTQEPQSLLHALQHAFPPFSETQNAAEILDHLAAGIDTTGASLTYLLHTLSLPSHLPIQEKLHGSLTSHPQNILESKESSTRYLDAIITETLRLYPPIPMSQPRLTPSSKPRIIDQYLIPPNSTVSVQAWTLHRNPAIFGDDAEVFCPERWLVDEDRVREIERGFLAFGRGGRACTGRDLALAEMRHLIQKIYTQYRTRIKEGYEADMEMEDQIISSRPRGQECILIFERR</sequence>
<dbReference type="SUPFAM" id="SSF48264">
    <property type="entry name" value="Cytochrome P450"/>
    <property type="match status" value="1"/>
</dbReference>
<dbReference type="InterPro" id="IPR001128">
    <property type="entry name" value="Cyt_P450"/>
</dbReference>
<accession>A0A9P5IYF0</accession>
<dbReference type="PRINTS" id="PR00463">
    <property type="entry name" value="EP450I"/>
</dbReference>
<dbReference type="RefSeq" id="XP_038738459.1">
    <property type="nucleotide sequence ID" value="XM_038871098.1"/>
</dbReference>
<keyword evidence="2" id="KW-0408">Iron</keyword>
<comment type="caution">
    <text evidence="4">The sequence shown here is derived from an EMBL/GenBank/DDBJ whole genome shotgun (WGS) entry which is preliminary data.</text>
</comment>
<dbReference type="Pfam" id="PF00067">
    <property type="entry name" value="p450"/>
    <property type="match status" value="1"/>
</dbReference>
<dbReference type="GO" id="GO:0016705">
    <property type="term" value="F:oxidoreductase activity, acting on paired donors, with incorporation or reduction of molecular oxygen"/>
    <property type="evidence" value="ECO:0007669"/>
    <property type="project" value="InterPro"/>
</dbReference>
<feature type="binding site" description="axial binding residue" evidence="2">
    <location>
        <position position="463"/>
    </location>
    <ligand>
        <name>heme</name>
        <dbReference type="ChEBI" id="CHEBI:30413"/>
    </ligand>
    <ligandPart>
        <name>Fe</name>
        <dbReference type="ChEBI" id="CHEBI:18248"/>
    </ligandPart>
</feature>
<dbReference type="GO" id="GO:0020037">
    <property type="term" value="F:heme binding"/>
    <property type="evidence" value="ECO:0007669"/>
    <property type="project" value="InterPro"/>
</dbReference>
<organism evidence="4 5">
    <name type="scientific">Botrytis byssoidea</name>
    <dbReference type="NCBI Taxonomy" id="139641"/>
    <lineage>
        <taxon>Eukaryota</taxon>
        <taxon>Fungi</taxon>
        <taxon>Dikarya</taxon>
        <taxon>Ascomycota</taxon>
        <taxon>Pezizomycotina</taxon>
        <taxon>Leotiomycetes</taxon>
        <taxon>Helotiales</taxon>
        <taxon>Sclerotiniaceae</taxon>
        <taxon>Botrytis</taxon>
    </lineage>
</organism>
<evidence type="ECO:0000256" key="3">
    <source>
        <dbReference type="SAM" id="Phobius"/>
    </source>
</evidence>
<keyword evidence="3" id="KW-1133">Transmembrane helix</keyword>
<protein>
    <recommendedName>
        <fullName evidence="6">Cytochrome P450</fullName>
    </recommendedName>
</protein>
<dbReference type="GO" id="GO:0004497">
    <property type="term" value="F:monooxygenase activity"/>
    <property type="evidence" value="ECO:0007669"/>
    <property type="project" value="InterPro"/>
</dbReference>
<keyword evidence="3" id="KW-0812">Transmembrane</keyword>
<dbReference type="AlphaFoldDB" id="A0A9P5IYF0"/>
<comment type="cofactor">
    <cofactor evidence="2">
        <name>heme</name>
        <dbReference type="ChEBI" id="CHEBI:30413"/>
    </cofactor>
</comment>
<dbReference type="GO" id="GO:0005506">
    <property type="term" value="F:iron ion binding"/>
    <property type="evidence" value="ECO:0007669"/>
    <property type="project" value="InterPro"/>
</dbReference>
<keyword evidence="1" id="KW-0843">Virulence</keyword>
<evidence type="ECO:0000313" key="4">
    <source>
        <dbReference type="EMBL" id="KAF7955329.1"/>
    </source>
</evidence>
<dbReference type="PRINTS" id="PR00385">
    <property type="entry name" value="P450"/>
</dbReference>
<dbReference type="InterPro" id="IPR002401">
    <property type="entry name" value="Cyt_P450_E_grp-I"/>
</dbReference>
<reference evidence="4 5" key="1">
    <citation type="journal article" date="2020" name="Genome Biol. Evol.">
        <title>Comparative genomics of Sclerotiniaceae.</title>
        <authorList>
            <person name="Valero Jimenez C.A."/>
            <person name="Steentjes M."/>
            <person name="Scholten O.E."/>
            <person name="Van Kan J.A.L."/>
        </authorList>
    </citation>
    <scope>NUCLEOTIDE SEQUENCE [LARGE SCALE GENOMIC DNA]</scope>
    <source>
        <strain evidence="4 5">MUCL 94</strain>
    </source>
</reference>
<evidence type="ECO:0000256" key="2">
    <source>
        <dbReference type="PIRSR" id="PIRSR602401-1"/>
    </source>
</evidence>
<evidence type="ECO:0000256" key="1">
    <source>
        <dbReference type="ARBA" id="ARBA00023026"/>
    </source>
</evidence>
<dbReference type="Proteomes" id="UP000710849">
    <property type="component" value="Unassembled WGS sequence"/>
</dbReference>
<evidence type="ECO:0000313" key="5">
    <source>
        <dbReference type="Proteomes" id="UP000710849"/>
    </source>
</evidence>
<proteinExistence type="predicted"/>
<gene>
    <name evidence="4" type="ORF">EAE97_000588</name>
</gene>
<dbReference type="Gene3D" id="1.10.630.10">
    <property type="entry name" value="Cytochrome P450"/>
    <property type="match status" value="1"/>
</dbReference>
<evidence type="ECO:0008006" key="6">
    <source>
        <dbReference type="Google" id="ProtNLM"/>
    </source>
</evidence>
<keyword evidence="2" id="KW-0349">Heme</keyword>
<keyword evidence="2" id="KW-0479">Metal-binding</keyword>
<dbReference type="PANTHER" id="PTHR24305:SF164">
    <property type="entry name" value="P450, PUTATIVE (EUROFUNG)-RELATED"/>
    <property type="match status" value="1"/>
</dbReference>
<dbReference type="GeneID" id="62144177"/>
<keyword evidence="5" id="KW-1185">Reference proteome</keyword>
<dbReference type="InterPro" id="IPR036396">
    <property type="entry name" value="Cyt_P450_sf"/>
</dbReference>
<dbReference type="PANTHER" id="PTHR24305">
    <property type="entry name" value="CYTOCHROME P450"/>
    <property type="match status" value="1"/>
</dbReference>
<name>A0A9P5IYF0_9HELO</name>